<keyword evidence="1" id="KW-0812">Transmembrane</keyword>
<dbReference type="SUPFAM" id="SSF55874">
    <property type="entry name" value="ATPase domain of HSP90 chaperone/DNA topoisomerase II/histidine kinase"/>
    <property type="match status" value="1"/>
</dbReference>
<evidence type="ECO:0000259" key="2">
    <source>
        <dbReference type="Pfam" id="PF06580"/>
    </source>
</evidence>
<comment type="caution">
    <text evidence="3">The sequence shown here is derived from an EMBL/GenBank/DDBJ whole genome shotgun (WGS) entry which is preliminary data.</text>
</comment>
<evidence type="ECO:0000313" key="4">
    <source>
        <dbReference type="Proteomes" id="UP000261174"/>
    </source>
</evidence>
<evidence type="ECO:0000256" key="1">
    <source>
        <dbReference type="SAM" id="Phobius"/>
    </source>
</evidence>
<dbReference type="EMBL" id="QTJV01000012">
    <property type="protein sequence ID" value="RFM31732.1"/>
    <property type="molecule type" value="Genomic_DNA"/>
</dbReference>
<dbReference type="GO" id="GO:0016020">
    <property type="term" value="C:membrane"/>
    <property type="evidence" value="ECO:0007669"/>
    <property type="project" value="InterPro"/>
</dbReference>
<accession>A0A3E1NUV3</accession>
<keyword evidence="1" id="KW-1133">Transmembrane helix</keyword>
<keyword evidence="4" id="KW-1185">Reference proteome</keyword>
<feature type="transmembrane region" description="Helical" evidence="1">
    <location>
        <begin position="127"/>
        <end position="148"/>
    </location>
</feature>
<protein>
    <recommendedName>
        <fullName evidence="2">Signal transduction histidine kinase internal region domain-containing protein</fullName>
    </recommendedName>
</protein>
<dbReference type="Pfam" id="PF06580">
    <property type="entry name" value="His_kinase"/>
    <property type="match status" value="1"/>
</dbReference>
<dbReference type="Gene3D" id="3.30.565.10">
    <property type="entry name" value="Histidine kinase-like ATPase, C-terminal domain"/>
    <property type="match status" value="1"/>
</dbReference>
<dbReference type="PANTHER" id="PTHR34220">
    <property type="entry name" value="SENSOR HISTIDINE KINASE YPDA"/>
    <property type="match status" value="1"/>
</dbReference>
<dbReference type="AlphaFoldDB" id="A0A3E1NUV3"/>
<feature type="domain" description="Signal transduction histidine kinase internal region" evidence="2">
    <location>
        <begin position="172"/>
        <end position="242"/>
    </location>
</feature>
<feature type="transmembrane region" description="Helical" evidence="1">
    <location>
        <begin position="76"/>
        <end position="97"/>
    </location>
</feature>
<evidence type="ECO:0000313" key="3">
    <source>
        <dbReference type="EMBL" id="RFM31732.1"/>
    </source>
</evidence>
<sequence>MNIDKLIALITKRRLLFHLSFWWLYGLSRLLLLHLSIPDLSLTYAILNILYVLLLNIFFYYYLAYLTTPFFRKGRYIIGVLLLLATFPLWVILSMTFSDISLMWDHSFYPEIRKIFLWHTFEEFVNAWYLFGGVLWGVLPPIMIKLLLETYRHIQRQRSILSYNNQMAKKQAYSNLAPEFIFGTLQLIQDKLKNNQNAQQATTQLTNLLDFAFYKSQKKTVTTQEEIDFLESYIGFERMRHSPNRVSIHFEHSVSENYTIPPLLFINFIENAFKHGVNSTIQQSWVKIYFHENNGILSFKVQNSLPKNTTKSSGGIGLKNVRRRLELEFPGKFVLNSMKSDIFEIDLEIQLR</sequence>
<dbReference type="GO" id="GO:0000155">
    <property type="term" value="F:phosphorelay sensor kinase activity"/>
    <property type="evidence" value="ECO:0007669"/>
    <property type="project" value="InterPro"/>
</dbReference>
<feature type="transmembrane region" description="Helical" evidence="1">
    <location>
        <begin position="15"/>
        <end position="37"/>
    </location>
</feature>
<name>A0A3E1NUV3_9BACT</name>
<gene>
    <name evidence="3" type="ORF">DXN04_26555</name>
</gene>
<dbReference type="PANTHER" id="PTHR34220:SF7">
    <property type="entry name" value="SENSOR HISTIDINE KINASE YPDA"/>
    <property type="match status" value="1"/>
</dbReference>
<dbReference type="InterPro" id="IPR036890">
    <property type="entry name" value="HATPase_C_sf"/>
</dbReference>
<dbReference type="Proteomes" id="UP000261174">
    <property type="component" value="Unassembled WGS sequence"/>
</dbReference>
<dbReference type="InterPro" id="IPR050640">
    <property type="entry name" value="Bact_2-comp_sensor_kinase"/>
</dbReference>
<reference evidence="3 4" key="1">
    <citation type="submission" date="2018-08" db="EMBL/GenBank/DDBJ databases">
        <title>Chitinophaga sp. K20C18050901, a novel bacterium isolated from forest soil.</title>
        <authorList>
            <person name="Wang C."/>
        </authorList>
    </citation>
    <scope>NUCLEOTIDE SEQUENCE [LARGE SCALE GENOMIC DNA]</scope>
    <source>
        <strain evidence="3 4">K20C18050901</strain>
    </source>
</reference>
<proteinExistence type="predicted"/>
<organism evidence="3 4">
    <name type="scientific">Chitinophaga silvisoli</name>
    <dbReference type="NCBI Taxonomy" id="2291814"/>
    <lineage>
        <taxon>Bacteria</taxon>
        <taxon>Pseudomonadati</taxon>
        <taxon>Bacteroidota</taxon>
        <taxon>Chitinophagia</taxon>
        <taxon>Chitinophagales</taxon>
        <taxon>Chitinophagaceae</taxon>
        <taxon>Chitinophaga</taxon>
    </lineage>
</organism>
<dbReference type="InterPro" id="IPR010559">
    <property type="entry name" value="Sig_transdc_His_kin_internal"/>
</dbReference>
<keyword evidence="1" id="KW-0472">Membrane</keyword>
<feature type="transmembrane region" description="Helical" evidence="1">
    <location>
        <begin position="43"/>
        <end position="64"/>
    </location>
</feature>